<evidence type="ECO:0000313" key="1">
    <source>
        <dbReference type="EMBL" id="EIW78407.1"/>
    </source>
</evidence>
<reference evidence="2" key="1">
    <citation type="journal article" date="2012" name="Science">
        <title>The Paleozoic origin of enzymatic lignin decomposition reconstructed from 31 fungal genomes.</title>
        <authorList>
            <person name="Floudas D."/>
            <person name="Binder M."/>
            <person name="Riley R."/>
            <person name="Barry K."/>
            <person name="Blanchette R.A."/>
            <person name="Henrissat B."/>
            <person name="Martinez A.T."/>
            <person name="Otillar R."/>
            <person name="Spatafora J.W."/>
            <person name="Yadav J.S."/>
            <person name="Aerts A."/>
            <person name="Benoit I."/>
            <person name="Boyd A."/>
            <person name="Carlson A."/>
            <person name="Copeland A."/>
            <person name="Coutinho P.M."/>
            <person name="de Vries R.P."/>
            <person name="Ferreira P."/>
            <person name="Findley K."/>
            <person name="Foster B."/>
            <person name="Gaskell J."/>
            <person name="Glotzer D."/>
            <person name="Gorecki P."/>
            <person name="Heitman J."/>
            <person name="Hesse C."/>
            <person name="Hori C."/>
            <person name="Igarashi K."/>
            <person name="Jurgens J.A."/>
            <person name="Kallen N."/>
            <person name="Kersten P."/>
            <person name="Kohler A."/>
            <person name="Kuees U."/>
            <person name="Kumar T.K.A."/>
            <person name="Kuo A."/>
            <person name="LaButti K."/>
            <person name="Larrondo L.F."/>
            <person name="Lindquist E."/>
            <person name="Ling A."/>
            <person name="Lombard V."/>
            <person name="Lucas S."/>
            <person name="Lundell T."/>
            <person name="Martin R."/>
            <person name="McLaughlin D.J."/>
            <person name="Morgenstern I."/>
            <person name="Morin E."/>
            <person name="Murat C."/>
            <person name="Nagy L.G."/>
            <person name="Nolan M."/>
            <person name="Ohm R.A."/>
            <person name="Patyshakuliyeva A."/>
            <person name="Rokas A."/>
            <person name="Ruiz-Duenas F.J."/>
            <person name="Sabat G."/>
            <person name="Salamov A."/>
            <person name="Samejima M."/>
            <person name="Schmutz J."/>
            <person name="Slot J.C."/>
            <person name="St John F."/>
            <person name="Stenlid J."/>
            <person name="Sun H."/>
            <person name="Sun S."/>
            <person name="Syed K."/>
            <person name="Tsang A."/>
            <person name="Wiebenga A."/>
            <person name="Young D."/>
            <person name="Pisabarro A."/>
            <person name="Eastwood D.C."/>
            <person name="Martin F."/>
            <person name="Cullen D."/>
            <person name="Grigoriev I.V."/>
            <person name="Hibbett D.S."/>
        </authorList>
    </citation>
    <scope>NUCLEOTIDE SEQUENCE [LARGE SCALE GENOMIC DNA]</scope>
    <source>
        <strain evidence="2">RWD-64-598 SS2</strain>
    </source>
</reference>
<protein>
    <submittedName>
        <fullName evidence="1">Uncharacterized protein</fullName>
    </submittedName>
</protein>
<sequence length="282" mass="31605">MPPYTDIVYIFHLVLETNSAMSLNGFASDYGDSPPTITSNVADSPPHLTEDELRQERLLAAIDDELFTLTPPTTDRLVRVPRVPMQPDLRSIRFIRALDFITAASLEWDACATVIIISLEPDIPIIVPRTPFMFNVLLLWTRIPSSSVMHAHTPFAIHFHVSEGSHTRVEHRLAALAFQLTQKRMNHHYHATGKLSSDCFGKFVVTENTDTYTMGTILVRECFASVFVDVLNECRTSNASSRSFAEDHCVTIDPSGTWFAPDQAVVDQNIARTMVLARFVVS</sequence>
<keyword evidence="2" id="KW-1185">Reference proteome</keyword>
<dbReference type="GeneID" id="19203565"/>
<gene>
    <name evidence="1" type="ORF">CONPUDRAFT_156397</name>
</gene>
<dbReference type="EMBL" id="JH711582">
    <property type="protein sequence ID" value="EIW78407.1"/>
    <property type="molecule type" value="Genomic_DNA"/>
</dbReference>
<dbReference type="AlphaFoldDB" id="A0A5M3MH72"/>
<proteinExistence type="predicted"/>
<accession>A0A5M3MH72</accession>
<organism evidence="1 2">
    <name type="scientific">Coniophora puteana (strain RWD-64-598)</name>
    <name type="common">Brown rot fungus</name>
    <dbReference type="NCBI Taxonomy" id="741705"/>
    <lineage>
        <taxon>Eukaryota</taxon>
        <taxon>Fungi</taxon>
        <taxon>Dikarya</taxon>
        <taxon>Basidiomycota</taxon>
        <taxon>Agaricomycotina</taxon>
        <taxon>Agaricomycetes</taxon>
        <taxon>Agaricomycetidae</taxon>
        <taxon>Boletales</taxon>
        <taxon>Coniophorineae</taxon>
        <taxon>Coniophoraceae</taxon>
        <taxon>Coniophora</taxon>
    </lineage>
</organism>
<evidence type="ECO:0000313" key="2">
    <source>
        <dbReference type="Proteomes" id="UP000053558"/>
    </source>
</evidence>
<name>A0A5M3MH72_CONPW</name>
<dbReference type="KEGG" id="cput:CONPUDRAFT_156397"/>
<dbReference type="Proteomes" id="UP000053558">
    <property type="component" value="Unassembled WGS sequence"/>
</dbReference>
<comment type="caution">
    <text evidence="1">The sequence shown here is derived from an EMBL/GenBank/DDBJ whole genome shotgun (WGS) entry which is preliminary data.</text>
</comment>
<dbReference type="RefSeq" id="XP_007771447.1">
    <property type="nucleotide sequence ID" value="XM_007773257.1"/>
</dbReference>